<keyword evidence="2" id="KW-1185">Reference proteome</keyword>
<evidence type="ECO:0000313" key="1">
    <source>
        <dbReference type="EMBL" id="QHZ59856.1"/>
    </source>
</evidence>
<reference evidence="1 2" key="1">
    <citation type="submission" date="2019-12" db="EMBL/GenBank/DDBJ databases">
        <title>Alteromonas phage V22 represents a new genus of marine bacteriophages that requires a novel tail fiber chaperone for host recognition.</title>
        <authorList>
            <person name="Gonzalez-Serrano R."/>
            <person name="Dunne M."/>
            <person name="Rosselli R."/>
            <person name="Martin-Cuadrado A.-B."/>
            <person name="Grosboillot V."/>
            <person name="Zinsli L."/>
            <person name="Roda-Garcia J.J."/>
            <person name="Loessner M.J."/>
            <person name="Rodriguez-Valera F."/>
        </authorList>
    </citation>
    <scope>NUCLEOTIDE SEQUENCE [LARGE SCALE GENOMIC DNA]</scope>
</reference>
<dbReference type="GeneID" id="55626549"/>
<dbReference type="EMBL" id="MN877442">
    <property type="protein sequence ID" value="QHZ59856.1"/>
    <property type="molecule type" value="Genomic_DNA"/>
</dbReference>
<dbReference type="Proteomes" id="UP000479357">
    <property type="component" value="Segment"/>
</dbReference>
<sequence length="176" mass="19622">MTNYYTGIGSRQTPAHILGRMTKYAGFLSEIDWVLRSGGAEGADRAFERGVLLGKSCDIYIPWKGFAKHSDNPIISSVFDTWEEAQSIASEIHPAWDKCSRGTKALHARNVYQVLGSDLKTPSKLIIFYAKETQSGVSGGTRTAVELARKNGIPCINMYLEGYEDVLRQTWKEINK</sequence>
<evidence type="ECO:0000313" key="2">
    <source>
        <dbReference type="Proteomes" id="UP000479357"/>
    </source>
</evidence>
<dbReference type="RefSeq" id="YP_009855809.1">
    <property type="nucleotide sequence ID" value="NC_048847.1"/>
</dbReference>
<accession>A0A6C0R1R6</accession>
<dbReference type="KEGG" id="vg:55626549"/>
<protein>
    <submittedName>
        <fullName evidence="1">DprA-like protein</fullName>
    </submittedName>
</protein>
<organism evidence="1 2">
    <name type="scientific">Alteromonas phage vB_AmeM_PT11-V22</name>
    <dbReference type="NCBI Taxonomy" id="2704031"/>
    <lineage>
        <taxon>Viruses</taxon>
        <taxon>Duplodnaviria</taxon>
        <taxon>Heunggongvirae</taxon>
        <taxon>Uroviricota</taxon>
        <taxon>Caudoviricetes</taxon>
        <taxon>Myoalterovirus</taxon>
        <taxon>Myoalterovirus PT11V22</taxon>
    </lineage>
</organism>
<name>A0A6C0R1R6_9CAUD</name>
<proteinExistence type="predicted"/>